<keyword evidence="3" id="KW-1185">Reference proteome</keyword>
<protein>
    <submittedName>
        <fullName evidence="2">Uncharacterized protein</fullName>
    </submittedName>
</protein>
<name>A0ABU8N796_9PSEU</name>
<dbReference type="RefSeq" id="WP_337714325.1">
    <property type="nucleotide sequence ID" value="NZ_JBBEGL010000004.1"/>
</dbReference>
<keyword evidence="1" id="KW-0812">Transmembrane</keyword>
<keyword evidence="1" id="KW-1133">Transmembrane helix</keyword>
<dbReference type="Proteomes" id="UP001370100">
    <property type="component" value="Unassembled WGS sequence"/>
</dbReference>
<proteinExistence type="predicted"/>
<accession>A0ABU8N796</accession>
<evidence type="ECO:0000313" key="3">
    <source>
        <dbReference type="Proteomes" id="UP001370100"/>
    </source>
</evidence>
<sequence>MATHRESHYPWLLRRAGRKTVNISDVSLLVLTSPLLLAVLLFGVAVIISAIRSEPASLAELVSTVGAGFVSMMKSIGSPAYWRGNGVPDVGDRRQVWTAGQHNAEASGIEDGSEK</sequence>
<evidence type="ECO:0000313" key="2">
    <source>
        <dbReference type="EMBL" id="MEJ2887835.1"/>
    </source>
</evidence>
<reference evidence="2 3" key="1">
    <citation type="submission" date="2024-03" db="EMBL/GenBank/DDBJ databases">
        <title>Actinomycetospora sp. OC33-EN06, a novel actinomycete isolated from wild orchid (Aerides multiflora).</title>
        <authorList>
            <person name="Suriyachadkun C."/>
        </authorList>
    </citation>
    <scope>NUCLEOTIDE SEQUENCE [LARGE SCALE GENOMIC DNA]</scope>
    <source>
        <strain evidence="2 3">OC33-EN06</strain>
    </source>
</reference>
<feature type="transmembrane region" description="Helical" evidence="1">
    <location>
        <begin position="28"/>
        <end position="51"/>
    </location>
</feature>
<gene>
    <name evidence="2" type="ORF">WCD41_15355</name>
</gene>
<comment type="caution">
    <text evidence="2">The sequence shown here is derived from an EMBL/GenBank/DDBJ whole genome shotgun (WGS) entry which is preliminary data.</text>
</comment>
<dbReference type="EMBL" id="JBBEGL010000004">
    <property type="protein sequence ID" value="MEJ2887835.1"/>
    <property type="molecule type" value="Genomic_DNA"/>
</dbReference>
<organism evidence="2 3">
    <name type="scientific">Actinomycetospora aeridis</name>
    <dbReference type="NCBI Taxonomy" id="3129231"/>
    <lineage>
        <taxon>Bacteria</taxon>
        <taxon>Bacillati</taxon>
        <taxon>Actinomycetota</taxon>
        <taxon>Actinomycetes</taxon>
        <taxon>Pseudonocardiales</taxon>
        <taxon>Pseudonocardiaceae</taxon>
        <taxon>Actinomycetospora</taxon>
    </lineage>
</organism>
<evidence type="ECO:0000256" key="1">
    <source>
        <dbReference type="SAM" id="Phobius"/>
    </source>
</evidence>
<keyword evidence="1" id="KW-0472">Membrane</keyword>